<keyword evidence="2" id="KW-1185">Reference proteome</keyword>
<dbReference type="Gene3D" id="2.60.40.4350">
    <property type="match status" value="1"/>
</dbReference>
<sequence length="384" mass="41269">MSHITCRFEPFDTWFFRESRPQGSMGASELGSVFPPPVGTLLGAVRTLIGDAWHAQNGTTWRQLGDLDELRALIGDSDDLGALTCQGPYLSLDGQRLFPAPANLMVKDEVYFLLGLGEPVNCDLGTIHLPSFPQAIEGLDDLAGAKPADNCWLTSAGWNAILAGQAPAAIHVVKRQQLVSDEPRLGIGRDNSRSAVSHGMLYQTRHLRMHAGVAIELDLMGLPDDLALPGSQVIRLGGEGRQASLSLCKANQNLPPSPTINSTRMALYTLSPTRCAEELPAGIPAGFIRTKANGVDVWEGDVCGLKLRILTVVCSRALREGGWDMARHEARPVTSLLPAGSILFVELLPEQTVNPDQLYSLANGSCVARGRGQLLIGHMPASLF</sequence>
<organism evidence="1 2">
    <name type="scientific">Pseudomonas pohangensis</name>
    <dbReference type="NCBI Taxonomy" id="364197"/>
    <lineage>
        <taxon>Bacteria</taxon>
        <taxon>Pseudomonadati</taxon>
        <taxon>Pseudomonadota</taxon>
        <taxon>Gammaproteobacteria</taxon>
        <taxon>Pseudomonadales</taxon>
        <taxon>Pseudomonadaceae</taxon>
        <taxon>Pseudomonas</taxon>
    </lineage>
</organism>
<dbReference type="InterPro" id="IPR019117">
    <property type="entry name" value="CRISPR-assoc_protein_Cmr3"/>
</dbReference>
<dbReference type="RefSeq" id="WP_090194568.1">
    <property type="nucleotide sequence ID" value="NZ_LT629785.1"/>
</dbReference>
<dbReference type="Pfam" id="PF09700">
    <property type="entry name" value="Cas_Cmr3"/>
    <property type="match status" value="1"/>
</dbReference>
<reference evidence="2" key="1">
    <citation type="submission" date="2016-10" db="EMBL/GenBank/DDBJ databases">
        <authorList>
            <person name="Varghese N."/>
            <person name="Submissions S."/>
        </authorList>
    </citation>
    <scope>NUCLEOTIDE SEQUENCE [LARGE SCALE GENOMIC DNA]</scope>
    <source>
        <strain evidence="2">DSM 17875</strain>
    </source>
</reference>
<name>A0A1H2G1N1_9PSED</name>
<dbReference type="Proteomes" id="UP000243232">
    <property type="component" value="Chromosome I"/>
</dbReference>
<evidence type="ECO:0000313" key="2">
    <source>
        <dbReference type="Proteomes" id="UP000243232"/>
    </source>
</evidence>
<dbReference type="EMBL" id="LT629785">
    <property type="protein sequence ID" value="SDU13420.1"/>
    <property type="molecule type" value="Genomic_DNA"/>
</dbReference>
<dbReference type="STRING" id="364197.SAMN05216296_1968"/>
<evidence type="ECO:0000313" key="1">
    <source>
        <dbReference type="EMBL" id="SDU13420.1"/>
    </source>
</evidence>
<dbReference type="Gene3D" id="3.30.70.2940">
    <property type="match status" value="1"/>
</dbReference>
<proteinExistence type="predicted"/>
<accession>A0A1H2G1N1</accession>
<gene>
    <name evidence="1" type="ORF">SAMN05216296_1968</name>
</gene>
<dbReference type="AlphaFoldDB" id="A0A1H2G1N1"/>
<protein>
    <submittedName>
        <fullName evidence="1">CRISPR-associated protein, Cmr3 family</fullName>
    </submittedName>
</protein>
<dbReference type="OrthoDB" id="6162707at2"/>